<protein>
    <recommendedName>
        <fullName evidence="4">Lipoprotein</fullName>
    </recommendedName>
</protein>
<accession>A0A8J6Q1R1</accession>
<evidence type="ECO:0000313" key="2">
    <source>
        <dbReference type="EMBL" id="MBD0831176.1"/>
    </source>
</evidence>
<evidence type="ECO:0000313" key="3">
    <source>
        <dbReference type="Proteomes" id="UP000600588"/>
    </source>
</evidence>
<reference evidence="2 3" key="1">
    <citation type="submission" date="2020-09" db="EMBL/GenBank/DDBJ databases">
        <title>TT11 complete genome.</title>
        <authorList>
            <person name="Wu Z."/>
        </authorList>
    </citation>
    <scope>NUCLEOTIDE SEQUENCE [LARGE SCALE GENOMIC DNA]</scope>
    <source>
        <strain evidence="2 3">TT11</strain>
    </source>
</reference>
<evidence type="ECO:0000256" key="1">
    <source>
        <dbReference type="SAM" id="SignalP"/>
    </source>
</evidence>
<feature type="chain" id="PRO_5035290703" description="Lipoprotein" evidence="1">
    <location>
        <begin position="28"/>
        <end position="153"/>
    </location>
</feature>
<organism evidence="2 3">
    <name type="scientific">Aestuariibaculum sediminum</name>
    <dbReference type="NCBI Taxonomy" id="2770637"/>
    <lineage>
        <taxon>Bacteria</taxon>
        <taxon>Pseudomonadati</taxon>
        <taxon>Bacteroidota</taxon>
        <taxon>Flavobacteriia</taxon>
        <taxon>Flavobacteriales</taxon>
        <taxon>Flavobacteriaceae</taxon>
    </lineage>
</organism>
<dbReference type="RefSeq" id="WP_188228945.1">
    <property type="nucleotide sequence ID" value="NZ_JACVXB010000001.1"/>
</dbReference>
<dbReference type="Proteomes" id="UP000600588">
    <property type="component" value="Unassembled WGS sequence"/>
</dbReference>
<gene>
    <name evidence="2" type="ORF">ICJ83_03430</name>
</gene>
<sequence length="153" mass="17601">MNLIKYIATYIMLIPVSVLTLCQCATAKSSETNKKSMEISEIYYQDSQSDNGVNVYVVIKHKKDHVILNDVFFRGKQADLRAINDTLYVGYLKLDTVHKEDIIMSNKPNAEFGNTVPKIPKTSTYNLKENECIISYKAHEEVLFLKYENVIKR</sequence>
<dbReference type="EMBL" id="JACVXB010000001">
    <property type="protein sequence ID" value="MBD0831176.1"/>
    <property type="molecule type" value="Genomic_DNA"/>
</dbReference>
<keyword evidence="3" id="KW-1185">Reference proteome</keyword>
<comment type="caution">
    <text evidence="2">The sequence shown here is derived from an EMBL/GenBank/DDBJ whole genome shotgun (WGS) entry which is preliminary data.</text>
</comment>
<keyword evidence="1" id="KW-0732">Signal</keyword>
<name>A0A8J6Q1R1_9FLAO</name>
<dbReference type="AlphaFoldDB" id="A0A8J6Q1R1"/>
<proteinExistence type="predicted"/>
<feature type="signal peptide" evidence="1">
    <location>
        <begin position="1"/>
        <end position="27"/>
    </location>
</feature>
<evidence type="ECO:0008006" key="4">
    <source>
        <dbReference type="Google" id="ProtNLM"/>
    </source>
</evidence>